<gene>
    <name evidence="3" type="ORF">CIPAW_04G130200</name>
</gene>
<evidence type="ECO:0000313" key="3">
    <source>
        <dbReference type="EMBL" id="KAG6658017.1"/>
    </source>
</evidence>
<evidence type="ECO:0000259" key="2">
    <source>
        <dbReference type="PROSITE" id="PS50891"/>
    </source>
</evidence>
<protein>
    <recommendedName>
        <fullName evidence="2">LOB domain-containing protein</fullName>
    </recommendedName>
</protein>
<feature type="domain" description="LOB" evidence="2">
    <location>
        <begin position="15"/>
        <end position="116"/>
    </location>
</feature>
<dbReference type="EMBL" id="CM031812">
    <property type="protein sequence ID" value="KAG6658017.1"/>
    <property type="molecule type" value="Genomic_DNA"/>
</dbReference>
<dbReference type="AlphaFoldDB" id="A0A8T1QU20"/>
<dbReference type="Pfam" id="PF03195">
    <property type="entry name" value="LOB"/>
    <property type="match status" value="1"/>
</dbReference>
<accession>A0A8T1QU20</accession>
<reference evidence="3" key="1">
    <citation type="submission" date="2020-12" db="EMBL/GenBank/DDBJ databases">
        <title>WGS assembly of Carya illinoinensis cv. Pawnee.</title>
        <authorList>
            <person name="Platts A."/>
            <person name="Shu S."/>
            <person name="Wright S."/>
            <person name="Barry K."/>
            <person name="Edger P."/>
            <person name="Pires J.C."/>
            <person name="Schmutz J."/>
        </authorList>
    </citation>
    <scope>NUCLEOTIDE SEQUENCE</scope>
    <source>
        <tissue evidence="3">Leaf</tissue>
    </source>
</reference>
<comment type="similarity">
    <text evidence="1">Belongs to the LOB domain-containing protein family.</text>
</comment>
<dbReference type="PANTHER" id="PTHR31301:SF19">
    <property type="entry name" value="LOB DOMAIN-CONTAINING PROTEIN 2"/>
    <property type="match status" value="1"/>
</dbReference>
<organism evidence="3 4">
    <name type="scientific">Carya illinoinensis</name>
    <name type="common">Pecan</name>
    <dbReference type="NCBI Taxonomy" id="32201"/>
    <lineage>
        <taxon>Eukaryota</taxon>
        <taxon>Viridiplantae</taxon>
        <taxon>Streptophyta</taxon>
        <taxon>Embryophyta</taxon>
        <taxon>Tracheophyta</taxon>
        <taxon>Spermatophyta</taxon>
        <taxon>Magnoliopsida</taxon>
        <taxon>eudicotyledons</taxon>
        <taxon>Gunneridae</taxon>
        <taxon>Pentapetalae</taxon>
        <taxon>rosids</taxon>
        <taxon>fabids</taxon>
        <taxon>Fagales</taxon>
        <taxon>Juglandaceae</taxon>
        <taxon>Carya</taxon>
    </lineage>
</organism>
<dbReference type="PROSITE" id="PS50891">
    <property type="entry name" value="LOB"/>
    <property type="match status" value="1"/>
</dbReference>
<dbReference type="PANTHER" id="PTHR31301">
    <property type="entry name" value="LOB DOMAIN-CONTAINING PROTEIN 4-RELATED"/>
    <property type="match status" value="1"/>
</dbReference>
<keyword evidence="4" id="KW-1185">Reference proteome</keyword>
<name>A0A8T1QU20_CARIL</name>
<sequence length="233" mass="26202">MQGENIESTAGTTHPACAACKHQRKKCTEECVLAPYFTADRRREFQAVHMVFGVSNVTKIVKNLREEDRKMAVDSLIWEASCRQKDPILGPYGEYRKVYDELKLCKRQYQNQVMQLSGQWGTGYKATTGLNINEWSAGRSNGINNKGLNIGGIMGNSLSFIHDNDQNGIVDPSNDPYFYTALNYEDRSAKQENHGGGVPLMQQNSIGGLINQQYYVPGQYNSPAHQWQADRIS</sequence>
<evidence type="ECO:0000313" key="4">
    <source>
        <dbReference type="Proteomes" id="UP000811609"/>
    </source>
</evidence>
<comment type="caution">
    <text evidence="3">The sequence shown here is derived from an EMBL/GenBank/DDBJ whole genome shotgun (WGS) entry which is preliminary data.</text>
</comment>
<evidence type="ECO:0000256" key="1">
    <source>
        <dbReference type="ARBA" id="ARBA00005474"/>
    </source>
</evidence>
<proteinExistence type="inferred from homology"/>
<dbReference type="InterPro" id="IPR004883">
    <property type="entry name" value="LOB"/>
</dbReference>
<dbReference type="Proteomes" id="UP000811609">
    <property type="component" value="Chromosome 4"/>
</dbReference>